<organism evidence="1 2">
    <name type="scientific">Persea americana</name>
    <name type="common">Avocado</name>
    <dbReference type="NCBI Taxonomy" id="3435"/>
    <lineage>
        <taxon>Eukaryota</taxon>
        <taxon>Viridiplantae</taxon>
        <taxon>Streptophyta</taxon>
        <taxon>Embryophyta</taxon>
        <taxon>Tracheophyta</taxon>
        <taxon>Spermatophyta</taxon>
        <taxon>Magnoliopsida</taxon>
        <taxon>Magnoliidae</taxon>
        <taxon>Laurales</taxon>
        <taxon>Lauraceae</taxon>
        <taxon>Persea</taxon>
    </lineage>
</organism>
<gene>
    <name evidence="1" type="ORF">MRB53_028578</name>
</gene>
<evidence type="ECO:0000313" key="1">
    <source>
        <dbReference type="EMBL" id="KAJ8620049.1"/>
    </source>
</evidence>
<sequence>MESPVKPMYQFGEPSMHGYVEALNILIDDVPNLIPLEEMFSTSPCPDIYLTPAPIVPLVMVVAPSPAIIESLVWRLKHLLRNRRVPERLLDFEHGLPRFEYVLTELDKEKLEGFHRYYTTRYQAPTMFSPQSL</sequence>
<name>A0ACC2KFZ6_PERAE</name>
<protein>
    <submittedName>
        <fullName evidence="1">Uncharacterized protein</fullName>
    </submittedName>
</protein>
<comment type="caution">
    <text evidence="1">The sequence shown here is derived from an EMBL/GenBank/DDBJ whole genome shotgun (WGS) entry which is preliminary data.</text>
</comment>
<accession>A0ACC2KFZ6</accession>
<dbReference type="Proteomes" id="UP001234297">
    <property type="component" value="Chromosome 9"/>
</dbReference>
<evidence type="ECO:0000313" key="2">
    <source>
        <dbReference type="Proteomes" id="UP001234297"/>
    </source>
</evidence>
<proteinExistence type="predicted"/>
<reference evidence="1 2" key="1">
    <citation type="journal article" date="2022" name="Hortic Res">
        <title>A haplotype resolved chromosomal level avocado genome allows analysis of novel avocado genes.</title>
        <authorList>
            <person name="Nath O."/>
            <person name="Fletcher S.J."/>
            <person name="Hayward A."/>
            <person name="Shaw L.M."/>
            <person name="Masouleh A.K."/>
            <person name="Furtado A."/>
            <person name="Henry R.J."/>
            <person name="Mitter N."/>
        </authorList>
    </citation>
    <scope>NUCLEOTIDE SEQUENCE [LARGE SCALE GENOMIC DNA]</scope>
    <source>
        <strain evidence="2">cv. Hass</strain>
    </source>
</reference>
<dbReference type="EMBL" id="CM056817">
    <property type="protein sequence ID" value="KAJ8620049.1"/>
    <property type="molecule type" value="Genomic_DNA"/>
</dbReference>
<keyword evidence="2" id="KW-1185">Reference proteome</keyword>